<dbReference type="PANTHER" id="PTHR48083:SF13">
    <property type="entry name" value="ACYL-COA DEHYDROGENASE FAMILY MEMBER 11"/>
    <property type="match status" value="1"/>
</dbReference>
<dbReference type="InterPro" id="IPR006091">
    <property type="entry name" value="Acyl-CoA_Oxase/DH_mid-dom"/>
</dbReference>
<comment type="cofactor">
    <cofactor evidence="1 7">
        <name>FAD</name>
        <dbReference type="ChEBI" id="CHEBI:57692"/>
    </cofactor>
</comment>
<feature type="domain" description="Acyl-CoA oxidase/dehydrogenase middle" evidence="9">
    <location>
        <begin position="135"/>
        <end position="237"/>
    </location>
</feature>
<dbReference type="GO" id="GO:0003995">
    <property type="term" value="F:acyl-CoA dehydrogenase activity"/>
    <property type="evidence" value="ECO:0007669"/>
    <property type="project" value="TreeGrafter"/>
</dbReference>
<evidence type="ECO:0000256" key="1">
    <source>
        <dbReference type="ARBA" id="ARBA00001974"/>
    </source>
</evidence>
<gene>
    <name evidence="11" type="ORF">EOD43_13285</name>
</gene>
<comment type="similarity">
    <text evidence="2 7">Belongs to the acyl-CoA dehydrogenase family.</text>
</comment>
<dbReference type="PANTHER" id="PTHR48083">
    <property type="entry name" value="MEDIUM-CHAIN SPECIFIC ACYL-COA DEHYDROGENASE, MITOCHONDRIAL-RELATED"/>
    <property type="match status" value="1"/>
</dbReference>
<evidence type="ECO:0000256" key="4">
    <source>
        <dbReference type="ARBA" id="ARBA00022630"/>
    </source>
</evidence>
<dbReference type="Gene3D" id="1.20.140.10">
    <property type="entry name" value="Butyryl-CoA Dehydrogenase, subunit A, domain 3"/>
    <property type="match status" value="1"/>
</dbReference>
<proteinExistence type="inferred from homology"/>
<dbReference type="SUPFAM" id="SSF56645">
    <property type="entry name" value="Acyl-CoA dehydrogenase NM domain-like"/>
    <property type="match status" value="1"/>
</dbReference>
<evidence type="ECO:0000256" key="6">
    <source>
        <dbReference type="ARBA" id="ARBA00023002"/>
    </source>
</evidence>
<dbReference type="Pfam" id="PF02770">
    <property type="entry name" value="Acyl-CoA_dh_M"/>
    <property type="match status" value="1"/>
</dbReference>
<evidence type="ECO:0000259" key="9">
    <source>
        <dbReference type="Pfam" id="PF02770"/>
    </source>
</evidence>
<dbReference type="FunFam" id="2.40.110.10:FF:000002">
    <property type="entry name" value="Acyl-CoA dehydrogenase fadE12"/>
    <property type="match status" value="1"/>
</dbReference>
<evidence type="ECO:0000313" key="12">
    <source>
        <dbReference type="Proteomes" id="UP000282971"/>
    </source>
</evidence>
<protein>
    <submittedName>
        <fullName evidence="11">Acyl-CoA dehydrogenase</fullName>
    </submittedName>
</protein>
<keyword evidence="4 7" id="KW-0285">Flavoprotein</keyword>
<feature type="domain" description="Acyl-CoA dehydrogenase/oxidase N-terminal" evidence="10">
    <location>
        <begin position="7"/>
        <end position="130"/>
    </location>
</feature>
<dbReference type="Pfam" id="PF00441">
    <property type="entry name" value="Acyl-CoA_dh_1"/>
    <property type="match status" value="1"/>
</dbReference>
<sequence>MDFEYSDKVKALREKLEAFMDANVYPIEREKYEWEHDHHNLWVRWPGMEGIKAKAREAGLWNLFMPHEYGKWSPGLTNLEYAPLAELMGRVFGASEMFNCSAPDTGNMEVLARYGTPEQQETWLKPLMAGTIRSAYVMTEPEVASSDATNIRTSIVRDGDHYVINGRKWWISGMMDPNTKMLIVLGHQPSDDRARHQQHTQIIVPRDTPGVEVVRPLSVIGSYHSPSGHAEIVLKDVRVPVENVILGEGRGFEIAQGRLGPGRIHHCMRLIGGAQRALEYMARRVNDRVAFGRKLADQGSIRQDVAKSFCEIEQARLLTLKAADAMDRYGNKVAKDLIAAIKVVAPQMAQTVADRAMQSFGGMGVSDDTPVAGIFATARYIRLADGPDEVHMAQLGKLKINELAGLPQR</sequence>
<dbReference type="InterPro" id="IPR046373">
    <property type="entry name" value="Acyl-CoA_Oxase/DH_mid-dom_sf"/>
</dbReference>
<evidence type="ECO:0000259" key="10">
    <source>
        <dbReference type="Pfam" id="PF02771"/>
    </source>
</evidence>
<keyword evidence="12" id="KW-1185">Reference proteome</keyword>
<keyword evidence="6 7" id="KW-0560">Oxidoreductase</keyword>
<dbReference type="OrthoDB" id="9780544at2"/>
<dbReference type="GO" id="GO:0050660">
    <property type="term" value="F:flavin adenine dinucleotide binding"/>
    <property type="evidence" value="ECO:0007669"/>
    <property type="project" value="InterPro"/>
</dbReference>
<dbReference type="InterPro" id="IPR009075">
    <property type="entry name" value="AcylCo_DH/oxidase_C"/>
</dbReference>
<evidence type="ECO:0000256" key="7">
    <source>
        <dbReference type="RuleBase" id="RU362125"/>
    </source>
</evidence>
<dbReference type="InterPro" id="IPR037069">
    <property type="entry name" value="AcylCoA_DH/ox_N_sf"/>
</dbReference>
<name>A0A437MAV7_9SPHN</name>
<comment type="caution">
    <text evidence="11">The sequence shown here is derived from an EMBL/GenBank/DDBJ whole genome shotgun (WGS) entry which is preliminary data.</text>
</comment>
<dbReference type="EMBL" id="SACN01000001">
    <property type="protein sequence ID" value="RVT94756.1"/>
    <property type="molecule type" value="Genomic_DNA"/>
</dbReference>
<dbReference type="SUPFAM" id="SSF47203">
    <property type="entry name" value="Acyl-CoA dehydrogenase C-terminal domain-like"/>
    <property type="match status" value="1"/>
</dbReference>
<evidence type="ECO:0000256" key="2">
    <source>
        <dbReference type="ARBA" id="ARBA00009347"/>
    </source>
</evidence>
<dbReference type="GO" id="GO:0033539">
    <property type="term" value="P:fatty acid beta-oxidation using acyl-CoA dehydrogenase"/>
    <property type="evidence" value="ECO:0007669"/>
    <property type="project" value="TreeGrafter"/>
</dbReference>
<evidence type="ECO:0000259" key="8">
    <source>
        <dbReference type="Pfam" id="PF00441"/>
    </source>
</evidence>
<dbReference type="InterPro" id="IPR009100">
    <property type="entry name" value="AcylCoA_DH/oxidase_NM_dom_sf"/>
</dbReference>
<reference evidence="11 12" key="1">
    <citation type="submission" date="2019-01" db="EMBL/GenBank/DDBJ databases">
        <authorList>
            <person name="Chen W.-M."/>
        </authorList>
    </citation>
    <scope>NUCLEOTIDE SEQUENCE [LARGE SCALE GENOMIC DNA]</scope>
    <source>
        <strain evidence="11 12">CCP-7</strain>
    </source>
</reference>
<evidence type="ECO:0000256" key="5">
    <source>
        <dbReference type="ARBA" id="ARBA00022827"/>
    </source>
</evidence>
<dbReference type="Proteomes" id="UP000282971">
    <property type="component" value="Unassembled WGS sequence"/>
</dbReference>
<evidence type="ECO:0000313" key="11">
    <source>
        <dbReference type="EMBL" id="RVT94756.1"/>
    </source>
</evidence>
<dbReference type="Gene3D" id="2.40.110.10">
    <property type="entry name" value="Butyryl-CoA Dehydrogenase, subunit A, domain 2"/>
    <property type="match status" value="1"/>
</dbReference>
<accession>A0A437MAV7</accession>
<feature type="domain" description="Acyl-CoA dehydrogenase/oxidase C-terminal" evidence="8">
    <location>
        <begin position="249"/>
        <end position="397"/>
    </location>
</feature>
<dbReference type="InterPro" id="IPR013786">
    <property type="entry name" value="AcylCoA_DH/ox_N"/>
</dbReference>
<keyword evidence="5 7" id="KW-0274">FAD</keyword>
<dbReference type="InterPro" id="IPR050741">
    <property type="entry name" value="Acyl-CoA_dehydrogenase"/>
</dbReference>
<evidence type="ECO:0000256" key="3">
    <source>
        <dbReference type="ARBA" id="ARBA00011738"/>
    </source>
</evidence>
<dbReference type="GO" id="GO:0005737">
    <property type="term" value="C:cytoplasm"/>
    <property type="evidence" value="ECO:0007669"/>
    <property type="project" value="TreeGrafter"/>
</dbReference>
<organism evidence="11 12">
    <name type="scientific">Sphingomonas crocodyli</name>
    <dbReference type="NCBI Taxonomy" id="1979270"/>
    <lineage>
        <taxon>Bacteria</taxon>
        <taxon>Pseudomonadati</taxon>
        <taxon>Pseudomonadota</taxon>
        <taxon>Alphaproteobacteria</taxon>
        <taxon>Sphingomonadales</taxon>
        <taxon>Sphingomonadaceae</taxon>
        <taxon>Sphingomonas</taxon>
    </lineage>
</organism>
<dbReference type="AlphaFoldDB" id="A0A437MAV7"/>
<dbReference type="RefSeq" id="WP_127744331.1">
    <property type="nucleotide sequence ID" value="NZ_SACN01000001.1"/>
</dbReference>
<dbReference type="Pfam" id="PF02771">
    <property type="entry name" value="Acyl-CoA_dh_N"/>
    <property type="match status" value="1"/>
</dbReference>
<dbReference type="InterPro" id="IPR036250">
    <property type="entry name" value="AcylCo_DH-like_C"/>
</dbReference>
<comment type="subunit">
    <text evidence="3">Homodimer.</text>
</comment>
<dbReference type="Gene3D" id="1.10.540.10">
    <property type="entry name" value="Acyl-CoA dehydrogenase/oxidase, N-terminal domain"/>
    <property type="match status" value="1"/>
</dbReference>